<protein>
    <submittedName>
        <fullName evidence="2">Uncharacterized protein</fullName>
    </submittedName>
</protein>
<feature type="region of interest" description="Disordered" evidence="1">
    <location>
        <begin position="250"/>
        <end position="377"/>
    </location>
</feature>
<dbReference type="Proteomes" id="UP000276215">
    <property type="component" value="Unassembled WGS sequence"/>
</dbReference>
<reference evidence="2 3" key="1">
    <citation type="journal article" date="2018" name="Nat. Ecol. Evol.">
        <title>Pezizomycetes genomes reveal the molecular basis of ectomycorrhizal truffle lifestyle.</title>
        <authorList>
            <person name="Murat C."/>
            <person name="Payen T."/>
            <person name="Noel B."/>
            <person name="Kuo A."/>
            <person name="Morin E."/>
            <person name="Chen J."/>
            <person name="Kohler A."/>
            <person name="Krizsan K."/>
            <person name="Balestrini R."/>
            <person name="Da Silva C."/>
            <person name="Montanini B."/>
            <person name="Hainaut M."/>
            <person name="Levati E."/>
            <person name="Barry K.W."/>
            <person name="Belfiori B."/>
            <person name="Cichocki N."/>
            <person name="Clum A."/>
            <person name="Dockter R.B."/>
            <person name="Fauchery L."/>
            <person name="Guy J."/>
            <person name="Iotti M."/>
            <person name="Le Tacon F."/>
            <person name="Lindquist E.A."/>
            <person name="Lipzen A."/>
            <person name="Malagnac F."/>
            <person name="Mello A."/>
            <person name="Molinier V."/>
            <person name="Miyauchi S."/>
            <person name="Poulain J."/>
            <person name="Riccioni C."/>
            <person name="Rubini A."/>
            <person name="Sitrit Y."/>
            <person name="Splivallo R."/>
            <person name="Traeger S."/>
            <person name="Wang M."/>
            <person name="Zifcakova L."/>
            <person name="Wipf D."/>
            <person name="Zambonelli A."/>
            <person name="Paolocci F."/>
            <person name="Nowrousian M."/>
            <person name="Ottonello S."/>
            <person name="Baldrian P."/>
            <person name="Spatafora J.W."/>
            <person name="Henrissat B."/>
            <person name="Nagy L.G."/>
            <person name="Aury J.M."/>
            <person name="Wincker P."/>
            <person name="Grigoriev I.V."/>
            <person name="Bonfante P."/>
            <person name="Martin F.M."/>
        </authorList>
    </citation>
    <scope>NUCLEOTIDE SEQUENCE [LARGE SCALE GENOMIC DNA]</scope>
    <source>
        <strain evidence="2 3">120613-1</strain>
    </source>
</reference>
<feature type="compositionally biased region" description="Polar residues" evidence="1">
    <location>
        <begin position="333"/>
        <end position="342"/>
    </location>
</feature>
<feature type="compositionally biased region" description="Low complexity" evidence="1">
    <location>
        <begin position="316"/>
        <end position="326"/>
    </location>
</feature>
<dbReference type="OrthoDB" id="5138418at2759"/>
<feature type="compositionally biased region" description="Polar residues" evidence="1">
    <location>
        <begin position="37"/>
        <end position="46"/>
    </location>
</feature>
<gene>
    <name evidence="2" type="ORF">L873DRAFT_1826065</name>
</gene>
<feature type="compositionally biased region" description="Polar residues" evidence="1">
    <location>
        <begin position="81"/>
        <end position="96"/>
    </location>
</feature>
<feature type="compositionally biased region" description="Polar residues" evidence="1">
    <location>
        <begin position="250"/>
        <end position="290"/>
    </location>
</feature>
<feature type="region of interest" description="Disordered" evidence="1">
    <location>
        <begin position="1"/>
        <end position="128"/>
    </location>
</feature>
<evidence type="ECO:0000256" key="1">
    <source>
        <dbReference type="SAM" id="MobiDB-lite"/>
    </source>
</evidence>
<feature type="compositionally biased region" description="Low complexity" evidence="1">
    <location>
        <begin position="7"/>
        <end position="18"/>
    </location>
</feature>
<evidence type="ECO:0000313" key="3">
    <source>
        <dbReference type="Proteomes" id="UP000276215"/>
    </source>
</evidence>
<name>A0A3N4K395_9PEZI</name>
<sequence>MTPPSFPSSMPGGSFLPSIPNSLPAYPKTVPTHAFRHSNQSPSPTFGPTRKRFQRDAGFSAQSPPPFEDAGDSDEDVMRNSLYSDSAYRSTLATSNSRKRGLADDDVDDYEHRPGARGGDGAGDNDRPAKRRIIDVVGSVASRVWEFCKARVPIYGPTPRMTAAEVDRNADEHLYDPGMPGHLMNGTQFGTGLCDNQQFMASSPPRPANAGMGMMDTEERNYFSSSRDFSPNKQVDGGLSSRWVMVSPAPTASTAPQQHNNKPSFPASASSSRTGTPTHPRRPQSSASSKRTSRPIIAASTRKRTTVVRPSHQRSRSSSTVTSSTFAPPPPQSAFTFHSSPISGGASMANTRGGRRKGRIPGLTTTPSMDDDEEDESMRRFNERLRDMIREGREALGSKVEVVYDEDDDLENF</sequence>
<dbReference type="STRING" id="1336337.A0A3N4K395"/>
<keyword evidence="3" id="KW-1185">Reference proteome</keyword>
<feature type="compositionally biased region" description="Basic residues" evidence="1">
    <location>
        <begin position="301"/>
        <end position="315"/>
    </location>
</feature>
<dbReference type="AlphaFoldDB" id="A0A3N4K395"/>
<accession>A0A3N4K395</accession>
<evidence type="ECO:0000313" key="2">
    <source>
        <dbReference type="EMBL" id="RPB03829.1"/>
    </source>
</evidence>
<proteinExistence type="predicted"/>
<organism evidence="2 3">
    <name type="scientific">Choiromyces venosus 120613-1</name>
    <dbReference type="NCBI Taxonomy" id="1336337"/>
    <lineage>
        <taxon>Eukaryota</taxon>
        <taxon>Fungi</taxon>
        <taxon>Dikarya</taxon>
        <taxon>Ascomycota</taxon>
        <taxon>Pezizomycotina</taxon>
        <taxon>Pezizomycetes</taxon>
        <taxon>Pezizales</taxon>
        <taxon>Tuberaceae</taxon>
        <taxon>Choiromyces</taxon>
    </lineage>
</organism>
<dbReference type="EMBL" id="ML120361">
    <property type="protein sequence ID" value="RPB03829.1"/>
    <property type="molecule type" value="Genomic_DNA"/>
</dbReference>